<protein>
    <submittedName>
        <fullName evidence="1">Unannotated protein</fullName>
    </submittedName>
</protein>
<accession>A0A6J6XU51</accession>
<sequence length="105" mass="11371">MIFGLGGATEVGAQCCTALALFHRCSRIATFFDGLGEVALVFGVEEGYFADFVEIETNCIRHGGGTVSIVWGVYGGINYISSSAGFVLGVNEYFLKFLNSYVYWV</sequence>
<dbReference type="AlphaFoldDB" id="A0A6J6XU51"/>
<reference evidence="1" key="1">
    <citation type="submission" date="2020-05" db="EMBL/GenBank/DDBJ databases">
        <authorList>
            <person name="Chiriac C."/>
            <person name="Salcher M."/>
            <person name="Ghai R."/>
            <person name="Kavagutti S V."/>
        </authorList>
    </citation>
    <scope>NUCLEOTIDE SEQUENCE</scope>
</reference>
<evidence type="ECO:0000313" key="1">
    <source>
        <dbReference type="EMBL" id="CAB4799094.1"/>
    </source>
</evidence>
<proteinExistence type="predicted"/>
<gene>
    <name evidence="1" type="ORF">UFOPK2975_01153</name>
</gene>
<dbReference type="EMBL" id="CAFAAG010000107">
    <property type="protein sequence ID" value="CAB4799094.1"/>
    <property type="molecule type" value="Genomic_DNA"/>
</dbReference>
<name>A0A6J6XU51_9ZZZZ</name>
<organism evidence="1">
    <name type="scientific">freshwater metagenome</name>
    <dbReference type="NCBI Taxonomy" id="449393"/>
    <lineage>
        <taxon>unclassified sequences</taxon>
        <taxon>metagenomes</taxon>
        <taxon>ecological metagenomes</taxon>
    </lineage>
</organism>